<comment type="caution">
    <text evidence="1">The sequence shown here is derived from an EMBL/GenBank/DDBJ whole genome shotgun (WGS) entry which is preliminary data.</text>
</comment>
<dbReference type="AlphaFoldDB" id="A0A229UY08"/>
<proteinExistence type="predicted"/>
<keyword evidence="2" id="KW-1185">Reference proteome</keyword>
<dbReference type="EMBL" id="NMQW01000002">
    <property type="protein sequence ID" value="OXM88111.1"/>
    <property type="molecule type" value="Genomic_DNA"/>
</dbReference>
<accession>A0A229UY08</accession>
<reference evidence="1 2" key="1">
    <citation type="submission" date="2017-07" db="EMBL/GenBank/DDBJ databases">
        <title>Genome sequencing and assembly of Paenibacillus rigui.</title>
        <authorList>
            <person name="Mayilraj S."/>
        </authorList>
    </citation>
    <scope>NUCLEOTIDE SEQUENCE [LARGE SCALE GENOMIC DNA]</scope>
    <source>
        <strain evidence="1 2">JCM 16352</strain>
    </source>
</reference>
<evidence type="ECO:0000313" key="1">
    <source>
        <dbReference type="EMBL" id="OXM88111.1"/>
    </source>
</evidence>
<organism evidence="1 2">
    <name type="scientific">Paenibacillus rigui</name>
    <dbReference type="NCBI Taxonomy" id="554312"/>
    <lineage>
        <taxon>Bacteria</taxon>
        <taxon>Bacillati</taxon>
        <taxon>Bacillota</taxon>
        <taxon>Bacilli</taxon>
        <taxon>Bacillales</taxon>
        <taxon>Paenibacillaceae</taxon>
        <taxon>Paenibacillus</taxon>
    </lineage>
</organism>
<protein>
    <submittedName>
        <fullName evidence="1">Uncharacterized protein</fullName>
    </submittedName>
</protein>
<evidence type="ECO:0000313" key="2">
    <source>
        <dbReference type="Proteomes" id="UP000215509"/>
    </source>
</evidence>
<gene>
    <name evidence="1" type="ORF">CF651_03205</name>
</gene>
<sequence length="60" mass="6620">MGFFVIDQQIHKESSNEAALLMDITRADGHIHVQDALQAVHSVSVAAEEAKLSSNFRRIS</sequence>
<dbReference type="Proteomes" id="UP000215509">
    <property type="component" value="Unassembled WGS sequence"/>
</dbReference>
<name>A0A229UY08_9BACL</name>